<dbReference type="Pfam" id="PF00635">
    <property type="entry name" value="Motile_Sperm"/>
    <property type="match status" value="1"/>
</dbReference>
<evidence type="ECO:0000313" key="3">
    <source>
        <dbReference type="RefSeq" id="XP_034101565.2"/>
    </source>
</evidence>
<organism evidence="2 3">
    <name type="scientific">Drosophila albomicans</name>
    <name type="common">Fruit fly</name>
    <dbReference type="NCBI Taxonomy" id="7291"/>
    <lineage>
        <taxon>Eukaryota</taxon>
        <taxon>Metazoa</taxon>
        <taxon>Ecdysozoa</taxon>
        <taxon>Arthropoda</taxon>
        <taxon>Hexapoda</taxon>
        <taxon>Insecta</taxon>
        <taxon>Pterygota</taxon>
        <taxon>Neoptera</taxon>
        <taxon>Endopterygota</taxon>
        <taxon>Diptera</taxon>
        <taxon>Brachycera</taxon>
        <taxon>Muscomorpha</taxon>
        <taxon>Ephydroidea</taxon>
        <taxon>Drosophilidae</taxon>
        <taxon>Drosophila</taxon>
    </lineage>
</organism>
<reference evidence="3" key="1">
    <citation type="submission" date="2025-08" db="UniProtKB">
        <authorList>
            <consortium name="RefSeq"/>
        </authorList>
    </citation>
    <scope>IDENTIFICATION</scope>
    <source>
        <strain evidence="3">15112-1751.03</strain>
        <tissue evidence="3">Whole Adult</tissue>
    </source>
</reference>
<dbReference type="Proteomes" id="UP000515160">
    <property type="component" value="Chromosome 2L"/>
</dbReference>
<dbReference type="InterPro" id="IPR000535">
    <property type="entry name" value="MSP_dom"/>
</dbReference>
<dbReference type="OrthoDB" id="10022288at2759"/>
<gene>
    <name evidence="3" type="primary">LOC117566171</name>
</gene>
<protein>
    <submittedName>
        <fullName evidence="3">Vesicle-associated membrane protein-associated protein A</fullName>
    </submittedName>
</protein>
<name>A0A6P8WTC2_DROAB</name>
<dbReference type="Gene3D" id="2.60.40.10">
    <property type="entry name" value="Immunoglobulins"/>
    <property type="match status" value="1"/>
</dbReference>
<feature type="domain" description="MSP" evidence="1">
    <location>
        <begin position="10"/>
        <end position="132"/>
    </location>
</feature>
<evidence type="ECO:0000313" key="2">
    <source>
        <dbReference type="Proteomes" id="UP000515160"/>
    </source>
</evidence>
<dbReference type="PROSITE" id="PS50202">
    <property type="entry name" value="MSP"/>
    <property type="match status" value="1"/>
</dbReference>
<accession>A0A6P8WTC2</accession>
<dbReference type="InterPro" id="IPR008962">
    <property type="entry name" value="PapD-like_sf"/>
</dbReference>
<dbReference type="RefSeq" id="XP_034101565.2">
    <property type="nucleotide sequence ID" value="XM_034245674.2"/>
</dbReference>
<dbReference type="AlphaFoldDB" id="A0A6P8WTC2"/>
<dbReference type="GeneID" id="117566171"/>
<dbReference type="InterPro" id="IPR013783">
    <property type="entry name" value="Ig-like_fold"/>
</dbReference>
<evidence type="ECO:0000259" key="1">
    <source>
        <dbReference type="PROSITE" id="PS50202"/>
    </source>
</evidence>
<dbReference type="SUPFAM" id="SSF49354">
    <property type="entry name" value="PapD-like"/>
    <property type="match status" value="1"/>
</dbReference>
<proteinExistence type="predicted"/>
<keyword evidence="2" id="KW-1185">Reference proteome</keyword>
<sequence length="221" mass="25606">MDLNQLNAGLISVSPQKMIFYAPYDRIQKRIITILNPTAKRLLFKIRSNAALNYVVLPNCGCIEPYNTNEVSVSLNYFDFHDDRGYDHHFTVLYIRSPCNDNAMPAESILYTFKQVRDQLKINQVRIPIELQPNPICIPQAELDMLLPPDTRNMMLTKLPVFGEEHLKHLSAPIKRKKRCNWLRVLTTLAVIVSSLVGAFTQRHFIEELIYLHLTVDEVHF</sequence>